<dbReference type="STRING" id="1121326.CLMAG_03760"/>
<proteinExistence type="predicted"/>
<gene>
    <name evidence="1" type="ORF">CLMAG_03760</name>
</gene>
<accession>A0A161YR14</accession>
<keyword evidence="2" id="KW-1185">Reference proteome</keyword>
<reference evidence="1 2" key="1">
    <citation type="submission" date="2016-04" db="EMBL/GenBank/DDBJ databases">
        <title>Genome sequence of Clostridium magnum DSM 2767.</title>
        <authorList>
            <person name="Poehlein A."/>
            <person name="Uhlig R."/>
            <person name="Fischer R."/>
            <person name="Bahl H."/>
            <person name="Daniel R."/>
        </authorList>
    </citation>
    <scope>NUCLEOTIDE SEQUENCE [LARGE SCALE GENOMIC DNA]</scope>
    <source>
        <strain evidence="1 2">DSM 2767</strain>
    </source>
</reference>
<sequence>MDESELKKIIEELSSFEQLKFAGIPDIDLYMDQVTTFIDEKLSYLKRNKEDSILTKTMINNYTKAGILMPPKKKKYSRQHMVLIILTYYLKQVLSIGDIQDLFSPFVKAINSGESHEKELENIYNKFLEIEKNEVENFNKDFQQILNIEAEDKKNMIGDSDEDFNELITIVIMLIVKANIQKRMAEKIIDEFFKKEER</sequence>
<evidence type="ECO:0000313" key="1">
    <source>
        <dbReference type="EMBL" id="KZL93352.1"/>
    </source>
</evidence>
<protein>
    <recommendedName>
        <fullName evidence="3">DUF1836 domain-containing protein</fullName>
    </recommendedName>
</protein>
<dbReference type="PATRIC" id="fig|1121326.3.peg.353"/>
<dbReference type="AlphaFoldDB" id="A0A161YR14"/>
<dbReference type="EMBL" id="LWAE01000001">
    <property type="protein sequence ID" value="KZL93352.1"/>
    <property type="molecule type" value="Genomic_DNA"/>
</dbReference>
<evidence type="ECO:0000313" key="2">
    <source>
        <dbReference type="Proteomes" id="UP000076603"/>
    </source>
</evidence>
<dbReference type="PANTHER" id="PTHR40056:SF1">
    <property type="entry name" value="DUF1836 DOMAIN-CONTAINING PROTEIN"/>
    <property type="match status" value="1"/>
</dbReference>
<dbReference type="Proteomes" id="UP000076603">
    <property type="component" value="Unassembled WGS sequence"/>
</dbReference>
<dbReference type="InterPro" id="IPR014975">
    <property type="entry name" value="DUF1836"/>
</dbReference>
<dbReference type="Pfam" id="PF08876">
    <property type="entry name" value="DUF1836"/>
    <property type="match status" value="1"/>
</dbReference>
<dbReference type="OrthoDB" id="3191472at2"/>
<organism evidence="1 2">
    <name type="scientific">Clostridium magnum DSM 2767</name>
    <dbReference type="NCBI Taxonomy" id="1121326"/>
    <lineage>
        <taxon>Bacteria</taxon>
        <taxon>Bacillati</taxon>
        <taxon>Bacillota</taxon>
        <taxon>Clostridia</taxon>
        <taxon>Eubacteriales</taxon>
        <taxon>Clostridiaceae</taxon>
        <taxon>Clostridium</taxon>
    </lineage>
</organism>
<name>A0A161YR14_9CLOT</name>
<evidence type="ECO:0008006" key="3">
    <source>
        <dbReference type="Google" id="ProtNLM"/>
    </source>
</evidence>
<comment type="caution">
    <text evidence="1">The sequence shown here is derived from an EMBL/GenBank/DDBJ whole genome shotgun (WGS) entry which is preliminary data.</text>
</comment>
<dbReference type="RefSeq" id="WP_066617138.1">
    <property type="nucleotide sequence ID" value="NZ_FQXL01000015.1"/>
</dbReference>
<dbReference type="PANTHER" id="PTHR40056">
    <property type="entry name" value="HYPOTHETICAL CYTOSOLIC PROTEIN"/>
    <property type="match status" value="1"/>
</dbReference>